<gene>
    <name evidence="5" type="ORF">GCM10017576_30800</name>
</gene>
<sequence length="371" mass="41503">MTWSPSEPYNALPLLPPNAEIETKAVLRDTIRARAALASLNEAAKRMPNPLVLVNSISLLEAQASSEIENIVTTTDDLFRYAHDPAAAASPDTKETLSYRAALFAGLEIIARRPLSASTAIEVCTTIHRREMDVRTLPGTYIGNPATHEAIYTPPVGEGVIRDKLSNWSEYLHRDDEIDPLVRMAISHYQFEAIHPFEDGNGRTGRILNVLYLVQAGLLDAPILYLSRYIIRNKNDYYRLLLAVTQDGAWEDWVRFMLRGLEQTAQETLGKIDEIQSLQEAVRQEIRDLTTAGRNSDLLDVLFENPYARIANVIDRCGVSRPTAASWLNALVAGGVLRDLRLGRDRLFINARFLDILARSTPPPRSAEVLF</sequence>
<dbReference type="PROSITE" id="PS51459">
    <property type="entry name" value="FIDO"/>
    <property type="match status" value="1"/>
</dbReference>
<feature type="binding site" evidence="1">
    <location>
        <begin position="200"/>
        <end position="206"/>
    </location>
    <ligand>
        <name>ATP</name>
        <dbReference type="ChEBI" id="CHEBI:30616"/>
    </ligand>
</feature>
<evidence type="ECO:0000313" key="6">
    <source>
        <dbReference type="Proteomes" id="UP001142462"/>
    </source>
</evidence>
<evidence type="ECO:0000259" key="4">
    <source>
        <dbReference type="PROSITE" id="PS51459"/>
    </source>
</evidence>
<dbReference type="Pfam" id="PF21248">
    <property type="entry name" value="SoFic-like_C"/>
    <property type="match status" value="1"/>
</dbReference>
<keyword evidence="1" id="KW-0067">ATP-binding</keyword>
<evidence type="ECO:0000256" key="3">
    <source>
        <dbReference type="PIRSR" id="PIRSR640198-2"/>
    </source>
</evidence>
<feature type="binding site" evidence="1">
    <location>
        <position position="195"/>
    </location>
    <ligand>
        <name>ATP</name>
        <dbReference type="ChEBI" id="CHEBI:30616"/>
    </ligand>
</feature>
<dbReference type="InterPro" id="IPR026287">
    <property type="entry name" value="SoFic-like"/>
</dbReference>
<dbReference type="PIRSF" id="PIRSF038925">
    <property type="entry name" value="AMP-prot_trans"/>
    <property type="match status" value="1"/>
</dbReference>
<dbReference type="GO" id="GO:0005524">
    <property type="term" value="F:ATP binding"/>
    <property type="evidence" value="ECO:0007669"/>
    <property type="project" value="UniProtKB-KW"/>
</dbReference>
<feature type="binding site" evidence="1">
    <location>
        <position position="237"/>
    </location>
    <ligand>
        <name>ATP</name>
        <dbReference type="ChEBI" id="CHEBI:30616"/>
    </ligand>
</feature>
<feature type="binding site" evidence="1">
    <location>
        <position position="69"/>
    </location>
    <ligand>
        <name>ATP</name>
        <dbReference type="ChEBI" id="CHEBI:30616"/>
    </ligand>
</feature>
<keyword evidence="6" id="KW-1185">Reference proteome</keyword>
<dbReference type="EMBL" id="BSEJ01000020">
    <property type="protein sequence ID" value="GLJ62949.1"/>
    <property type="molecule type" value="Genomic_DNA"/>
</dbReference>
<reference evidence="5" key="1">
    <citation type="journal article" date="2014" name="Int. J. Syst. Evol. Microbiol.">
        <title>Complete genome sequence of Corynebacterium casei LMG S-19264T (=DSM 44701T), isolated from a smear-ripened cheese.</title>
        <authorList>
            <consortium name="US DOE Joint Genome Institute (JGI-PGF)"/>
            <person name="Walter F."/>
            <person name="Albersmeier A."/>
            <person name="Kalinowski J."/>
            <person name="Ruckert C."/>
        </authorList>
    </citation>
    <scope>NUCLEOTIDE SEQUENCE</scope>
    <source>
        <strain evidence="5">VKM Ac-1020</strain>
    </source>
</reference>
<reference evidence="5" key="2">
    <citation type="submission" date="2023-01" db="EMBL/GenBank/DDBJ databases">
        <authorList>
            <person name="Sun Q."/>
            <person name="Evtushenko L."/>
        </authorList>
    </citation>
    <scope>NUCLEOTIDE SEQUENCE</scope>
    <source>
        <strain evidence="5">VKM Ac-1020</strain>
    </source>
</reference>
<feature type="binding site" evidence="3">
    <location>
        <begin position="199"/>
        <end position="206"/>
    </location>
    <ligand>
        <name>ATP</name>
        <dbReference type="ChEBI" id="CHEBI:30616"/>
    </ligand>
</feature>
<protein>
    <submittedName>
        <fullName evidence="5">Adenosine monophosphate-protein transferase</fullName>
    </submittedName>
</protein>
<keyword evidence="5" id="KW-0808">Transferase</keyword>
<comment type="caution">
    <text evidence="5">The sequence shown here is derived from an EMBL/GenBank/DDBJ whole genome shotgun (WGS) entry which is preliminary data.</text>
</comment>
<dbReference type="GO" id="GO:0016740">
    <property type="term" value="F:transferase activity"/>
    <property type="evidence" value="ECO:0007669"/>
    <property type="project" value="UniProtKB-KW"/>
</dbReference>
<feature type="binding site" evidence="3">
    <location>
        <begin position="237"/>
        <end position="238"/>
    </location>
    <ligand>
        <name>ATP</name>
        <dbReference type="ChEBI" id="CHEBI:30616"/>
    </ligand>
</feature>
<dbReference type="Pfam" id="PF13784">
    <property type="entry name" value="Fic_N"/>
    <property type="match status" value="1"/>
</dbReference>
<accession>A0A9W6LXK0</accession>
<dbReference type="PANTHER" id="PTHR13504:SF35">
    <property type="entry name" value="PROTEIN ADENYLYLTRANSFERASE SOFIC"/>
    <property type="match status" value="1"/>
</dbReference>
<organism evidence="5 6">
    <name type="scientific">Microbacterium barkeri</name>
    <dbReference type="NCBI Taxonomy" id="33917"/>
    <lineage>
        <taxon>Bacteria</taxon>
        <taxon>Bacillati</taxon>
        <taxon>Actinomycetota</taxon>
        <taxon>Actinomycetes</taxon>
        <taxon>Micrococcales</taxon>
        <taxon>Microbacteriaceae</taxon>
        <taxon>Microbacterium</taxon>
    </lineage>
</organism>
<dbReference type="InterPro" id="IPR003812">
    <property type="entry name" value="Fido"/>
</dbReference>
<evidence type="ECO:0000313" key="5">
    <source>
        <dbReference type="EMBL" id="GLJ62949.1"/>
    </source>
</evidence>
<keyword evidence="1" id="KW-0547">Nucleotide-binding</keyword>
<dbReference type="AlphaFoldDB" id="A0A9W6LXK0"/>
<feature type="active site" evidence="2">
    <location>
        <position position="195"/>
    </location>
</feature>
<dbReference type="InterPro" id="IPR040198">
    <property type="entry name" value="Fido_containing"/>
</dbReference>
<dbReference type="Proteomes" id="UP001142462">
    <property type="component" value="Unassembled WGS sequence"/>
</dbReference>
<dbReference type="SUPFAM" id="SSF140931">
    <property type="entry name" value="Fic-like"/>
    <property type="match status" value="1"/>
</dbReference>
<evidence type="ECO:0000256" key="2">
    <source>
        <dbReference type="PIRSR" id="PIRSR640198-1"/>
    </source>
</evidence>
<dbReference type="InterPro" id="IPR025758">
    <property type="entry name" value="Fic/DOC_N"/>
</dbReference>
<dbReference type="RefSeq" id="WP_271174625.1">
    <property type="nucleotide sequence ID" value="NZ_BSEJ01000020.1"/>
</dbReference>
<feature type="domain" description="Fido" evidence="4">
    <location>
        <begin position="119"/>
        <end position="259"/>
    </location>
</feature>
<name>A0A9W6LXK0_9MICO</name>
<dbReference type="PANTHER" id="PTHR13504">
    <property type="entry name" value="FIDO DOMAIN-CONTAINING PROTEIN DDB_G0283145"/>
    <property type="match status" value="1"/>
</dbReference>
<dbReference type="InterPro" id="IPR048770">
    <property type="entry name" value="SoFic-like_C"/>
</dbReference>
<proteinExistence type="predicted"/>
<dbReference type="InterPro" id="IPR036597">
    <property type="entry name" value="Fido-like_dom_sf"/>
</dbReference>
<evidence type="ECO:0000256" key="1">
    <source>
        <dbReference type="PIRSR" id="PIRSR038925-1"/>
    </source>
</evidence>
<dbReference type="Pfam" id="PF02661">
    <property type="entry name" value="Fic"/>
    <property type="match status" value="1"/>
</dbReference>
<dbReference type="Gene3D" id="1.10.3290.10">
    <property type="entry name" value="Fido-like domain"/>
    <property type="match status" value="1"/>
</dbReference>